<gene>
    <name evidence="6" type="ORF">J512_2093</name>
</gene>
<dbReference type="AlphaFoldDB" id="A0A009ILJ7"/>
<dbReference type="FunFam" id="1.10.10.10:FF:000001">
    <property type="entry name" value="LysR family transcriptional regulator"/>
    <property type="match status" value="1"/>
</dbReference>
<name>A0A009ILJ7_ACIB9</name>
<evidence type="ECO:0000256" key="4">
    <source>
        <dbReference type="ARBA" id="ARBA00023163"/>
    </source>
</evidence>
<dbReference type="Gene3D" id="3.40.190.290">
    <property type="match status" value="1"/>
</dbReference>
<feature type="domain" description="HTH lysR-type" evidence="5">
    <location>
        <begin position="1"/>
        <end position="59"/>
    </location>
</feature>
<dbReference type="EMBL" id="JEWH01000024">
    <property type="protein sequence ID" value="EXB05544.1"/>
    <property type="molecule type" value="Genomic_DNA"/>
</dbReference>
<keyword evidence="2" id="KW-0805">Transcription regulation</keyword>
<dbReference type="InterPro" id="IPR036388">
    <property type="entry name" value="WH-like_DNA-bd_sf"/>
</dbReference>
<evidence type="ECO:0000256" key="3">
    <source>
        <dbReference type="ARBA" id="ARBA00023125"/>
    </source>
</evidence>
<dbReference type="Pfam" id="PF03466">
    <property type="entry name" value="LysR_substrate"/>
    <property type="match status" value="1"/>
</dbReference>
<evidence type="ECO:0000256" key="1">
    <source>
        <dbReference type="ARBA" id="ARBA00009437"/>
    </source>
</evidence>
<accession>A0A009ILJ7</accession>
<comment type="caution">
    <text evidence="6">The sequence shown here is derived from an EMBL/GenBank/DDBJ whole genome shotgun (WGS) entry which is preliminary data.</text>
</comment>
<dbReference type="CDD" id="cd08422">
    <property type="entry name" value="PBP2_CrgA_like"/>
    <property type="match status" value="1"/>
</dbReference>
<dbReference type="InterPro" id="IPR005119">
    <property type="entry name" value="LysR_subst-bd"/>
</dbReference>
<protein>
    <submittedName>
        <fullName evidence="6">Bacterial regulatory helix-turn-helix, lysR family protein</fullName>
    </submittedName>
</protein>
<organism evidence="6 7">
    <name type="scientific">Acinetobacter baumannii (strain 1295743)</name>
    <dbReference type="NCBI Taxonomy" id="1310613"/>
    <lineage>
        <taxon>Bacteria</taxon>
        <taxon>Pseudomonadati</taxon>
        <taxon>Pseudomonadota</taxon>
        <taxon>Gammaproteobacteria</taxon>
        <taxon>Moraxellales</taxon>
        <taxon>Moraxellaceae</taxon>
        <taxon>Acinetobacter</taxon>
        <taxon>Acinetobacter calcoaceticus/baumannii complex</taxon>
    </lineage>
</organism>
<dbReference type="PANTHER" id="PTHR30537">
    <property type="entry name" value="HTH-TYPE TRANSCRIPTIONAL REGULATOR"/>
    <property type="match status" value="1"/>
</dbReference>
<dbReference type="GeneID" id="92893660"/>
<sequence length="296" mass="34790">MDRLDCISTFVSVVEHGNFSSAARALDISRDLVAKRVCYLENDLKTTLLNRTTRQMNLTSCGEKFYQHCKVILSEFEWATYEISYNQQYPEGELKLNTPMSFSNIFLQHIISDFIEKYPSIKIDLFMTDQLLDVNQHKFDLTIRLDGSAPSLANSKILNTYQRYLYATPEYFNQHGLPTSLEELKEHKFLIYYQDSRHKKLIFQKDQKEVSFNCFPVMTCNNGELLLDMCLKDHGIVFLPEFIAEPYYKEGKLQKCLEDYTSQPLHLYVTWPNRKILSKKVKLFIDFLTHQIIPIK</sequence>
<dbReference type="Proteomes" id="UP000020595">
    <property type="component" value="Unassembled WGS sequence"/>
</dbReference>
<dbReference type="Gene3D" id="1.10.10.10">
    <property type="entry name" value="Winged helix-like DNA-binding domain superfamily/Winged helix DNA-binding domain"/>
    <property type="match status" value="1"/>
</dbReference>
<dbReference type="PANTHER" id="PTHR30537:SF5">
    <property type="entry name" value="HTH-TYPE TRANSCRIPTIONAL ACTIVATOR TTDR-RELATED"/>
    <property type="match status" value="1"/>
</dbReference>
<evidence type="ECO:0000313" key="7">
    <source>
        <dbReference type="Proteomes" id="UP000020595"/>
    </source>
</evidence>
<reference evidence="6 7" key="1">
    <citation type="submission" date="2014-02" db="EMBL/GenBank/DDBJ databases">
        <title>Comparative genomics and transcriptomics to identify genetic mechanisms underlying the emergence of carbapenem resistant Acinetobacter baumannii (CRAb).</title>
        <authorList>
            <person name="Harris A.D."/>
            <person name="Johnson K.J."/>
            <person name="George J."/>
            <person name="Shefchek K."/>
            <person name="Daugherty S.C."/>
            <person name="Parankush S."/>
            <person name="Sadzewicz L."/>
            <person name="Tallon L."/>
            <person name="Sengamalay N."/>
            <person name="Hazen T.H."/>
            <person name="Rasko D.A."/>
        </authorList>
    </citation>
    <scope>NUCLEOTIDE SEQUENCE [LARGE SCALE GENOMIC DNA]</scope>
    <source>
        <strain evidence="6 7">1295743</strain>
    </source>
</reference>
<dbReference type="Pfam" id="PF00126">
    <property type="entry name" value="HTH_1"/>
    <property type="match status" value="1"/>
</dbReference>
<dbReference type="PROSITE" id="PS50931">
    <property type="entry name" value="HTH_LYSR"/>
    <property type="match status" value="1"/>
</dbReference>
<evidence type="ECO:0000259" key="5">
    <source>
        <dbReference type="PROSITE" id="PS50931"/>
    </source>
</evidence>
<dbReference type="SUPFAM" id="SSF53850">
    <property type="entry name" value="Periplasmic binding protein-like II"/>
    <property type="match status" value="1"/>
</dbReference>
<comment type="similarity">
    <text evidence="1">Belongs to the LysR transcriptional regulatory family.</text>
</comment>
<dbReference type="GO" id="GO:0003677">
    <property type="term" value="F:DNA binding"/>
    <property type="evidence" value="ECO:0007669"/>
    <property type="project" value="UniProtKB-KW"/>
</dbReference>
<evidence type="ECO:0000256" key="2">
    <source>
        <dbReference type="ARBA" id="ARBA00023015"/>
    </source>
</evidence>
<dbReference type="InterPro" id="IPR000847">
    <property type="entry name" value="LysR_HTH_N"/>
</dbReference>
<dbReference type="GO" id="GO:0003700">
    <property type="term" value="F:DNA-binding transcription factor activity"/>
    <property type="evidence" value="ECO:0007669"/>
    <property type="project" value="InterPro"/>
</dbReference>
<dbReference type="PATRIC" id="fig|1310613.3.peg.2008"/>
<keyword evidence="3" id="KW-0238">DNA-binding</keyword>
<proteinExistence type="inferred from homology"/>
<evidence type="ECO:0000313" key="6">
    <source>
        <dbReference type="EMBL" id="EXB05544.1"/>
    </source>
</evidence>
<dbReference type="InterPro" id="IPR036390">
    <property type="entry name" value="WH_DNA-bd_sf"/>
</dbReference>
<keyword evidence="4" id="KW-0804">Transcription</keyword>
<dbReference type="SUPFAM" id="SSF46785">
    <property type="entry name" value="Winged helix' DNA-binding domain"/>
    <property type="match status" value="1"/>
</dbReference>
<dbReference type="RefSeq" id="WP_000375416.1">
    <property type="nucleotide sequence ID" value="NZ_JEWH01000024.1"/>
</dbReference>
<dbReference type="InterPro" id="IPR058163">
    <property type="entry name" value="LysR-type_TF_proteobact-type"/>
</dbReference>